<sequence>MLNIDIGRYSSILKEIERNEASIFLIKKNGQSFDSNLNYLNKSSNSEYNTFYTDYKFYPILEPYSPFCSLIKNFTNTKKDLDYLMNELSVYPAHKELFKSFIFNGKANRIEEILPFDYAYEKSRFFTEFLKFFNYYAKKKTLLITLENINYAPISTINWLKWLFTNSSNNNFKIILTLNDYHYYNENFQSNFDDLIQLLELDGLLLEFSNKILINKTQSSDNNYINLNNSDNLFNGDNYYNFFALEEALNFYKINYDLIKENNSKHTLEELYLTLLKLGNTYCLLENYDESLKYYELLSNVSLENGNDYFRLIAIQKLSMINILKKKFSLAETLSKQSYTLSKKLNNEELIFNSYSLIFWINEFAKYRTNLNKFNFANEFIYLAKKYKRKNMLAYFLTHSYYEIEYSGPEDKKISYSNEGRRLALELDNQNCILSSYLKTALVYAVRGFYNISITYYKKVEVLLLEMKDYFRLAQTYNGIGYYYLTNEDYITANSYYDLALLNLRYNWNFDEICMTIFNKGFNFLLSNQYTKANDCFNICLSILNVLKVDRLRLTTLTRLYGIVGLNNFYLGNYYKAYSFLSNMKTQCKDATIKFFKDDDDEFFLSNFLQGLLLKTENKLIEAKSFFEKANYYLGLLEGSLKCLLPKFNYEYYSLLTELGNFNEANKYKEYGIRYCRENNFNYYLSILEGNDPNPIQIPHDPSSMNWVVEAAKQQASLNELNSKVDEINFLNLFQENLSSLDDLDKVLSSSMSLIESRFALDYSFMLLHENSTIDLIYSSSNDDNINNKLPKLISLLSDYKQGFVYPNHSTSLTNKLKSFINKIELLINSNIHSFIFIPILKDNKLKASYLCLTKSSGEMINNEITLNNEFLRLINLTTKQLFETIRRIEGQQKLLQSAYTDMLTGICNRQGFYNRLSNLLDYNPNDSNTVTLFYIDLDNFKYYNDSFGHKIGDQVLIWFAEILNSVTPKHNSPIRYGGDEFLLLLQDYSNEEILSVANNIYNSLEKYIGFSDRISKILMKDITIPNEKLLSCSIGIITMNITSCTTMSDLIESADHAMYEAKKRGKHQFIVANNI</sequence>
<dbReference type="SMART" id="SM00267">
    <property type="entry name" value="GGDEF"/>
    <property type="match status" value="1"/>
</dbReference>
<dbReference type="CDD" id="cd01949">
    <property type="entry name" value="GGDEF"/>
    <property type="match status" value="1"/>
</dbReference>
<dbReference type="SUPFAM" id="SSF48452">
    <property type="entry name" value="TPR-like"/>
    <property type="match status" value="2"/>
</dbReference>
<name>A0A174D9R5_9CLOT</name>
<dbReference type="InterPro" id="IPR000160">
    <property type="entry name" value="GGDEF_dom"/>
</dbReference>
<dbReference type="InterPro" id="IPR011990">
    <property type="entry name" value="TPR-like_helical_dom_sf"/>
</dbReference>
<dbReference type="GO" id="GO:0052621">
    <property type="term" value="F:diguanylate cyclase activity"/>
    <property type="evidence" value="ECO:0007669"/>
    <property type="project" value="TreeGrafter"/>
</dbReference>
<dbReference type="EC" id="3.1.4.52" evidence="2"/>
<keyword evidence="2" id="KW-0378">Hydrolase</keyword>
<organism evidence="2 3">
    <name type="scientific">Clostridium disporicum</name>
    <dbReference type="NCBI Taxonomy" id="84024"/>
    <lineage>
        <taxon>Bacteria</taxon>
        <taxon>Bacillati</taxon>
        <taxon>Bacillota</taxon>
        <taxon>Clostridia</taxon>
        <taxon>Eubacteriales</taxon>
        <taxon>Clostridiaceae</taxon>
        <taxon>Clostridium</taxon>
    </lineage>
</organism>
<dbReference type="RefSeq" id="WP_055276411.1">
    <property type="nucleotide sequence ID" value="NZ_CYZV01000017.1"/>
</dbReference>
<protein>
    <submittedName>
        <fullName evidence="2">Diguanylate cyclase</fullName>
        <ecNumber evidence="2">3.1.4.52</ecNumber>
    </submittedName>
</protein>
<feature type="domain" description="GGDEF" evidence="1">
    <location>
        <begin position="929"/>
        <end position="1075"/>
    </location>
</feature>
<dbReference type="AlphaFoldDB" id="A0A174D9R5"/>
<dbReference type="NCBIfam" id="TIGR00254">
    <property type="entry name" value="GGDEF"/>
    <property type="match status" value="1"/>
</dbReference>
<dbReference type="PANTHER" id="PTHR45138">
    <property type="entry name" value="REGULATORY COMPONENTS OF SENSORY TRANSDUCTION SYSTEM"/>
    <property type="match status" value="1"/>
</dbReference>
<dbReference type="GO" id="GO:1902201">
    <property type="term" value="P:negative regulation of bacterial-type flagellum-dependent cell motility"/>
    <property type="evidence" value="ECO:0007669"/>
    <property type="project" value="TreeGrafter"/>
</dbReference>
<dbReference type="PROSITE" id="PS50887">
    <property type="entry name" value="GGDEF"/>
    <property type="match status" value="1"/>
</dbReference>
<gene>
    <name evidence="2" type="primary">gmr_2</name>
    <name evidence="2" type="ORF">ERS852470_01761</name>
</gene>
<dbReference type="EMBL" id="CYZV01000017">
    <property type="protein sequence ID" value="CUO22492.1"/>
    <property type="molecule type" value="Genomic_DNA"/>
</dbReference>
<dbReference type="GO" id="GO:0071111">
    <property type="term" value="F:cyclic-guanylate-specific phosphodiesterase activity"/>
    <property type="evidence" value="ECO:0007669"/>
    <property type="project" value="UniProtKB-EC"/>
</dbReference>
<reference evidence="2 3" key="1">
    <citation type="submission" date="2015-09" db="EMBL/GenBank/DDBJ databases">
        <authorList>
            <consortium name="Pathogen Informatics"/>
        </authorList>
    </citation>
    <scope>NUCLEOTIDE SEQUENCE [LARGE SCALE GENOMIC DNA]</scope>
    <source>
        <strain evidence="2 3">2789STDY5834855</strain>
    </source>
</reference>
<evidence type="ECO:0000313" key="2">
    <source>
        <dbReference type="EMBL" id="CUO22492.1"/>
    </source>
</evidence>
<evidence type="ECO:0000259" key="1">
    <source>
        <dbReference type="PROSITE" id="PS50887"/>
    </source>
</evidence>
<dbReference type="InterPro" id="IPR043128">
    <property type="entry name" value="Rev_trsase/Diguanyl_cyclase"/>
</dbReference>
<dbReference type="Gene3D" id="3.30.70.270">
    <property type="match status" value="1"/>
</dbReference>
<evidence type="ECO:0000313" key="3">
    <source>
        <dbReference type="Proteomes" id="UP000095558"/>
    </source>
</evidence>
<dbReference type="PANTHER" id="PTHR45138:SF9">
    <property type="entry name" value="DIGUANYLATE CYCLASE DGCM-RELATED"/>
    <property type="match status" value="1"/>
</dbReference>
<dbReference type="GO" id="GO:0005886">
    <property type="term" value="C:plasma membrane"/>
    <property type="evidence" value="ECO:0007669"/>
    <property type="project" value="TreeGrafter"/>
</dbReference>
<dbReference type="InterPro" id="IPR029787">
    <property type="entry name" value="Nucleotide_cyclase"/>
</dbReference>
<accession>A0A174D9R5</accession>
<dbReference type="SUPFAM" id="SSF55073">
    <property type="entry name" value="Nucleotide cyclase"/>
    <property type="match status" value="1"/>
</dbReference>
<proteinExistence type="predicted"/>
<dbReference type="GO" id="GO:0043709">
    <property type="term" value="P:cell adhesion involved in single-species biofilm formation"/>
    <property type="evidence" value="ECO:0007669"/>
    <property type="project" value="TreeGrafter"/>
</dbReference>
<dbReference type="Gene3D" id="1.25.40.10">
    <property type="entry name" value="Tetratricopeptide repeat domain"/>
    <property type="match status" value="2"/>
</dbReference>
<dbReference type="OrthoDB" id="9813903at2"/>
<dbReference type="InterPro" id="IPR050469">
    <property type="entry name" value="Diguanylate_Cyclase"/>
</dbReference>
<dbReference type="Pfam" id="PF00990">
    <property type="entry name" value="GGDEF"/>
    <property type="match status" value="1"/>
</dbReference>
<dbReference type="Proteomes" id="UP000095558">
    <property type="component" value="Unassembled WGS sequence"/>
</dbReference>